<keyword evidence="3" id="KW-1185">Reference proteome</keyword>
<evidence type="ECO:0000256" key="1">
    <source>
        <dbReference type="SAM" id="SignalP"/>
    </source>
</evidence>
<reference evidence="2 3" key="1">
    <citation type="submission" date="2023-07" db="EMBL/GenBank/DDBJ databases">
        <title>Sorghum-associated microbial communities from plants grown in Nebraska, USA.</title>
        <authorList>
            <person name="Schachtman D."/>
        </authorList>
    </citation>
    <scope>NUCLEOTIDE SEQUENCE [LARGE SCALE GENOMIC DNA]</scope>
    <source>
        <strain evidence="2 3">DS2154</strain>
    </source>
</reference>
<accession>A0ABU1MU09</accession>
<dbReference type="EMBL" id="JAVDRL010000001">
    <property type="protein sequence ID" value="MDR6529679.1"/>
    <property type="molecule type" value="Genomic_DNA"/>
</dbReference>
<dbReference type="Proteomes" id="UP001262754">
    <property type="component" value="Unassembled WGS sequence"/>
</dbReference>
<protein>
    <submittedName>
        <fullName evidence="2">Uncharacterized protein</fullName>
    </submittedName>
</protein>
<gene>
    <name evidence="2" type="ORF">J2800_000394</name>
</gene>
<sequence length="145" mass="14685">MARDWARSGAAAIVLAALASGAPALAQSGASGGASESALAQTCRAPAPVAGTTVSGPVLHVIDGRTLCIAQGPTPERWIPLRVSPTLAALPADRERLMAAAFSRSLTCRVTGGGPVRFATCTLAGRPLDAVLTEPATITQAKSWR</sequence>
<dbReference type="RefSeq" id="WP_056752834.1">
    <property type="nucleotide sequence ID" value="NZ_BMLD01000005.1"/>
</dbReference>
<name>A0ABU1MU09_9CAUL</name>
<proteinExistence type="predicted"/>
<feature type="signal peptide" evidence="1">
    <location>
        <begin position="1"/>
        <end position="26"/>
    </location>
</feature>
<evidence type="ECO:0000313" key="2">
    <source>
        <dbReference type="EMBL" id="MDR6529679.1"/>
    </source>
</evidence>
<organism evidence="2 3">
    <name type="scientific">Caulobacter rhizosphaerae</name>
    <dbReference type="NCBI Taxonomy" id="2010972"/>
    <lineage>
        <taxon>Bacteria</taxon>
        <taxon>Pseudomonadati</taxon>
        <taxon>Pseudomonadota</taxon>
        <taxon>Alphaproteobacteria</taxon>
        <taxon>Caulobacterales</taxon>
        <taxon>Caulobacteraceae</taxon>
        <taxon>Caulobacter</taxon>
    </lineage>
</organism>
<evidence type="ECO:0000313" key="3">
    <source>
        <dbReference type="Proteomes" id="UP001262754"/>
    </source>
</evidence>
<keyword evidence="1" id="KW-0732">Signal</keyword>
<feature type="chain" id="PRO_5045174187" evidence="1">
    <location>
        <begin position="27"/>
        <end position="145"/>
    </location>
</feature>
<comment type="caution">
    <text evidence="2">The sequence shown here is derived from an EMBL/GenBank/DDBJ whole genome shotgun (WGS) entry which is preliminary data.</text>
</comment>